<evidence type="ECO:0000259" key="3">
    <source>
        <dbReference type="Pfam" id="PF01466"/>
    </source>
</evidence>
<name>A0A8H2XBT2_9AGAM</name>
<feature type="domain" description="SKP1 component POZ" evidence="4">
    <location>
        <begin position="4"/>
        <end position="60"/>
    </location>
</feature>
<evidence type="ECO:0000313" key="6">
    <source>
        <dbReference type="Proteomes" id="UP000663853"/>
    </source>
</evidence>
<dbReference type="GO" id="GO:0006511">
    <property type="term" value="P:ubiquitin-dependent protein catabolic process"/>
    <property type="evidence" value="ECO:0007669"/>
    <property type="project" value="InterPro"/>
</dbReference>
<dbReference type="InterPro" id="IPR011333">
    <property type="entry name" value="SKP1/BTB/POZ_sf"/>
</dbReference>
<dbReference type="InterPro" id="IPR016073">
    <property type="entry name" value="Skp1_comp_POZ"/>
</dbReference>
<dbReference type="Proteomes" id="UP000663853">
    <property type="component" value="Unassembled WGS sequence"/>
</dbReference>
<feature type="domain" description="SKP1 component dimerisation" evidence="3">
    <location>
        <begin position="115"/>
        <end position="160"/>
    </location>
</feature>
<dbReference type="Gene3D" id="3.30.710.10">
    <property type="entry name" value="Potassium Channel Kv1.1, Chain A"/>
    <property type="match status" value="1"/>
</dbReference>
<sequence length="163" mass="19031">MAQVTFVTSDNEQIVTSWEVYRCFGIFSPPDVPPGELEPIPLPQVSAPVLTKVIAYCEHHGYDELRPIERDQDSDDPRKRRVSEITEWDQKYIEVDQEMLFEIALAANYLDIRLLLDLACKTVANQIKGKTPEEIRKHFNIVNDYPPEEEEQIRKDNEWAEDR</sequence>
<evidence type="ECO:0000259" key="4">
    <source>
        <dbReference type="Pfam" id="PF03931"/>
    </source>
</evidence>
<dbReference type="SUPFAM" id="SSF81382">
    <property type="entry name" value="Skp1 dimerisation domain-like"/>
    <property type="match status" value="1"/>
</dbReference>
<comment type="caution">
    <text evidence="5">The sequence shown here is derived from an EMBL/GenBank/DDBJ whole genome shotgun (WGS) entry which is preliminary data.</text>
</comment>
<comment type="similarity">
    <text evidence="1">Belongs to the SKP1 family.</text>
</comment>
<protein>
    <recommendedName>
        <fullName evidence="7">E3 ubiquitin ligase complex SCF subunit</fullName>
    </recommendedName>
</protein>
<dbReference type="AlphaFoldDB" id="A0A8H2XBT2"/>
<keyword evidence="2" id="KW-0833">Ubl conjugation pathway</keyword>
<accession>A0A8H2XBT2</accession>
<dbReference type="Pfam" id="PF01466">
    <property type="entry name" value="Skp1"/>
    <property type="match status" value="1"/>
</dbReference>
<dbReference type="InterPro" id="IPR001232">
    <property type="entry name" value="SKP1-like"/>
</dbReference>
<dbReference type="SMART" id="SM00512">
    <property type="entry name" value="Skp1"/>
    <property type="match status" value="1"/>
</dbReference>
<dbReference type="FunFam" id="3.30.710.10:FF:000026">
    <property type="entry name" value="E3 ubiquitin ligase complex SCF subunit"/>
    <property type="match status" value="1"/>
</dbReference>
<dbReference type="InterPro" id="IPR016897">
    <property type="entry name" value="SKP1"/>
</dbReference>
<evidence type="ECO:0000256" key="2">
    <source>
        <dbReference type="ARBA" id="ARBA00022786"/>
    </source>
</evidence>
<evidence type="ECO:0008006" key="7">
    <source>
        <dbReference type="Google" id="ProtNLM"/>
    </source>
</evidence>
<dbReference type="InterPro" id="IPR036296">
    <property type="entry name" value="SKP1-like_dim_sf"/>
</dbReference>
<evidence type="ECO:0000313" key="5">
    <source>
        <dbReference type="EMBL" id="CAE6421178.1"/>
    </source>
</evidence>
<dbReference type="EMBL" id="CAJMXA010000207">
    <property type="protein sequence ID" value="CAE6421178.1"/>
    <property type="molecule type" value="Genomic_DNA"/>
</dbReference>
<gene>
    <name evidence="5" type="ORF">RDB_LOCUS12326</name>
</gene>
<evidence type="ECO:0000256" key="1">
    <source>
        <dbReference type="ARBA" id="ARBA00009993"/>
    </source>
</evidence>
<proteinExistence type="inferred from homology"/>
<dbReference type="SUPFAM" id="SSF54695">
    <property type="entry name" value="POZ domain"/>
    <property type="match status" value="1"/>
</dbReference>
<reference evidence="5" key="1">
    <citation type="submission" date="2021-01" db="EMBL/GenBank/DDBJ databases">
        <authorList>
            <person name="Kaushik A."/>
        </authorList>
    </citation>
    <scope>NUCLEOTIDE SEQUENCE</scope>
    <source>
        <strain evidence="5">AG6-10EEA</strain>
    </source>
</reference>
<dbReference type="InterPro" id="IPR016072">
    <property type="entry name" value="Skp1_comp_dimer"/>
</dbReference>
<dbReference type="Pfam" id="PF03931">
    <property type="entry name" value="Skp1_POZ"/>
    <property type="match status" value="1"/>
</dbReference>
<dbReference type="PANTHER" id="PTHR11165">
    <property type="entry name" value="SKP1"/>
    <property type="match status" value="1"/>
</dbReference>
<organism evidence="5 6">
    <name type="scientific">Rhizoctonia solani</name>
    <dbReference type="NCBI Taxonomy" id="456999"/>
    <lineage>
        <taxon>Eukaryota</taxon>
        <taxon>Fungi</taxon>
        <taxon>Dikarya</taxon>
        <taxon>Basidiomycota</taxon>
        <taxon>Agaricomycotina</taxon>
        <taxon>Agaricomycetes</taxon>
        <taxon>Cantharellales</taxon>
        <taxon>Ceratobasidiaceae</taxon>
        <taxon>Rhizoctonia</taxon>
    </lineage>
</organism>